<protein>
    <submittedName>
        <fullName evidence="1">Uncharacterized protein</fullName>
    </submittedName>
</protein>
<name>A0A8J5TZV4_FUSOX</name>
<dbReference type="AlphaFoldDB" id="A0A8J5TZV4"/>
<proteinExistence type="predicted"/>
<accession>A0A8J5TZV4</accession>
<organism evidence="1 2">
    <name type="scientific">Fusarium oxysporum f. sp. rapae</name>
    <dbReference type="NCBI Taxonomy" id="485398"/>
    <lineage>
        <taxon>Eukaryota</taxon>
        <taxon>Fungi</taxon>
        <taxon>Dikarya</taxon>
        <taxon>Ascomycota</taxon>
        <taxon>Pezizomycotina</taxon>
        <taxon>Sordariomycetes</taxon>
        <taxon>Hypocreomycetidae</taxon>
        <taxon>Hypocreales</taxon>
        <taxon>Nectriaceae</taxon>
        <taxon>Fusarium</taxon>
        <taxon>Fusarium oxysporum species complex</taxon>
    </lineage>
</organism>
<dbReference type="EMBL" id="JAELUQ010000002">
    <property type="protein sequence ID" value="KAG7420229.1"/>
    <property type="molecule type" value="Genomic_DNA"/>
</dbReference>
<dbReference type="Proteomes" id="UP000694050">
    <property type="component" value="Unassembled WGS sequence"/>
</dbReference>
<evidence type="ECO:0000313" key="2">
    <source>
        <dbReference type="Proteomes" id="UP000694050"/>
    </source>
</evidence>
<sequence length="73" mass="8113">MCRINSPKVTGQTLIQHSHQLNNYDNHRATFPTHGTSALQRPRKLTTADFQHLAGHPLFPFRSSLGPGIVAQP</sequence>
<reference evidence="1" key="1">
    <citation type="submission" date="2021-04" db="EMBL/GenBank/DDBJ databases">
        <title>First draft genome resource for Brassicaceae pathogens Fusarium oxysporum f. sp. raphani and Fusarium oxysporum f. sp. rapae.</title>
        <authorList>
            <person name="Asai S."/>
        </authorList>
    </citation>
    <scope>NUCLEOTIDE SEQUENCE</scope>
    <source>
        <strain evidence="1">Tf1208</strain>
    </source>
</reference>
<comment type="caution">
    <text evidence="1">The sequence shown here is derived from an EMBL/GenBank/DDBJ whole genome shotgun (WGS) entry which is preliminary data.</text>
</comment>
<evidence type="ECO:0000313" key="1">
    <source>
        <dbReference type="EMBL" id="KAG7420229.1"/>
    </source>
</evidence>
<gene>
    <name evidence="1" type="ORF">Forpe1208_v003216</name>
</gene>